<dbReference type="AlphaFoldDB" id="A0A7S4VPC4"/>
<comment type="subcellular location">
    <subcellularLocation>
        <location evidence="1 7">Nucleus</location>
    </subcellularLocation>
</comment>
<organism evidence="10">
    <name type="scientific">Ditylum brightwellii</name>
    <dbReference type="NCBI Taxonomy" id="49249"/>
    <lineage>
        <taxon>Eukaryota</taxon>
        <taxon>Sar</taxon>
        <taxon>Stramenopiles</taxon>
        <taxon>Ochrophyta</taxon>
        <taxon>Bacillariophyta</taxon>
        <taxon>Mediophyceae</taxon>
        <taxon>Lithodesmiophycidae</taxon>
        <taxon>Lithodesmiales</taxon>
        <taxon>Lithodesmiaceae</taxon>
        <taxon>Ditylum</taxon>
    </lineage>
</organism>
<dbReference type="InterPro" id="IPR014854">
    <property type="entry name" value="Nse4_C"/>
</dbReference>
<keyword evidence="6 7" id="KW-0539">Nucleus</keyword>
<evidence type="ECO:0000313" key="10">
    <source>
        <dbReference type="EMBL" id="CAE4623104.1"/>
    </source>
</evidence>
<dbReference type="GO" id="GO:0006310">
    <property type="term" value="P:DNA recombination"/>
    <property type="evidence" value="ECO:0007669"/>
    <property type="project" value="UniProtKB-UniRule"/>
</dbReference>
<keyword evidence="5 7" id="KW-0234">DNA repair</keyword>
<proteinExistence type="inferred from homology"/>
<name>A0A7S4VPC4_9STRA</name>
<evidence type="ECO:0000256" key="5">
    <source>
        <dbReference type="ARBA" id="ARBA00023204"/>
    </source>
</evidence>
<evidence type="ECO:0000256" key="1">
    <source>
        <dbReference type="ARBA" id="ARBA00004123"/>
    </source>
</evidence>
<dbReference type="GO" id="GO:0030915">
    <property type="term" value="C:Smc5-Smc6 complex"/>
    <property type="evidence" value="ECO:0007669"/>
    <property type="project" value="UniProtKB-UniRule"/>
</dbReference>
<feature type="compositionally biased region" description="Basic and acidic residues" evidence="8">
    <location>
        <begin position="57"/>
        <end position="71"/>
    </location>
</feature>
<evidence type="ECO:0000259" key="9">
    <source>
        <dbReference type="Pfam" id="PF08743"/>
    </source>
</evidence>
<gene>
    <name evidence="10" type="ORF">DBRI00130_LOCUS23254</name>
</gene>
<feature type="region of interest" description="Disordered" evidence="8">
    <location>
        <begin position="376"/>
        <end position="395"/>
    </location>
</feature>
<comment type="similarity">
    <text evidence="2 7">Belongs to the NSE4 family.</text>
</comment>
<dbReference type="GO" id="GO:0006281">
    <property type="term" value="P:DNA repair"/>
    <property type="evidence" value="ECO:0007669"/>
    <property type="project" value="UniProtKB-UniRule"/>
</dbReference>
<dbReference type="PANTHER" id="PTHR16140">
    <property type="entry name" value="NON-STRUCTURAL MAINTENANCE OF CHROMOSOMES ELEMENT 4"/>
    <property type="match status" value="1"/>
</dbReference>
<comment type="function">
    <text evidence="7">Component of the SMC5-SMC6 complex, that promotes sister chromatid alignment after DNA damage and facilitates double-stranded DNA breaks (DSBs) repair via homologous recombination between sister chromatids.</text>
</comment>
<feature type="compositionally biased region" description="Basic and acidic residues" evidence="8">
    <location>
        <begin position="217"/>
        <end position="230"/>
    </location>
</feature>
<dbReference type="InterPro" id="IPR027786">
    <property type="entry name" value="Nse4/EID"/>
</dbReference>
<evidence type="ECO:0000256" key="6">
    <source>
        <dbReference type="ARBA" id="ARBA00023242"/>
    </source>
</evidence>
<evidence type="ECO:0000256" key="8">
    <source>
        <dbReference type="SAM" id="MobiDB-lite"/>
    </source>
</evidence>
<keyword evidence="4 7" id="KW-0233">DNA recombination</keyword>
<sequence length="395" mass="45129">MPRRTTSRYNDENVDQEEEHTTNNVKAEEDDATSHHQHHRHHKRKKVALMSESQQTDSERRQLRREQRSLQRDITSTNLGDDMEDPNKDAFSEVRGKNNELWNNVRYTREAVLDAENVDLIAERAARQVDRLIQVARYDAGRLSQKLRSKCTSRGIGSSPNFDWVLLGVEAGACFNSTPSRVSFLCGPIDTTYVPKERKKAQRRRTEEDDAEEEKVEEMKEKDSDKDGSADKLSAVEQHIKVINHTLKKRTREEVHARSKEIDEIGDDVDDETKQKMQKRAKRHGSDIDAVQYLFNPKSFTQTVENIFHFSFLVKKGSAGIFVRSKEDSEKYGGAKAGPVVRAVGGGAEKPPPKQAIVALNMKDWKDLCQQFEVKKGDIPHRTGSKHERPRTASP</sequence>
<evidence type="ECO:0000256" key="2">
    <source>
        <dbReference type="ARBA" id="ARBA00008997"/>
    </source>
</evidence>
<feature type="compositionally biased region" description="Basic residues" evidence="8">
    <location>
        <begin position="35"/>
        <end position="47"/>
    </location>
</feature>
<feature type="domain" description="Non-structural maintenance of chromosome element 4 C-terminal" evidence="9">
    <location>
        <begin position="288"/>
        <end position="376"/>
    </location>
</feature>
<feature type="region of interest" description="Disordered" evidence="8">
    <location>
        <begin position="196"/>
        <end position="231"/>
    </location>
</feature>
<reference evidence="10" key="1">
    <citation type="submission" date="2021-01" db="EMBL/GenBank/DDBJ databases">
        <authorList>
            <person name="Corre E."/>
            <person name="Pelletier E."/>
            <person name="Niang G."/>
            <person name="Scheremetjew M."/>
            <person name="Finn R."/>
            <person name="Kale V."/>
            <person name="Holt S."/>
            <person name="Cochrane G."/>
            <person name="Meng A."/>
            <person name="Brown T."/>
            <person name="Cohen L."/>
        </authorList>
    </citation>
    <scope>NUCLEOTIDE SEQUENCE</scope>
    <source>
        <strain evidence="10">GSO104</strain>
    </source>
</reference>
<accession>A0A7S4VPC4</accession>
<dbReference type="Pfam" id="PF08743">
    <property type="entry name" value="Nse4_C"/>
    <property type="match status" value="1"/>
</dbReference>
<dbReference type="PANTHER" id="PTHR16140:SF0">
    <property type="entry name" value="NON-STRUCTURAL MAINTENANCE OF CHROMOSOMES ELEMENT 4"/>
    <property type="match status" value="1"/>
</dbReference>
<dbReference type="EMBL" id="HBNS01029551">
    <property type="protein sequence ID" value="CAE4623104.1"/>
    <property type="molecule type" value="Transcribed_RNA"/>
</dbReference>
<comment type="subunit">
    <text evidence="7">Component of the SMC5-SMC6 complex.</text>
</comment>
<keyword evidence="3 7" id="KW-0227">DNA damage</keyword>
<protein>
    <recommendedName>
        <fullName evidence="7">Non-structural maintenance of chromosomes element 4</fullName>
    </recommendedName>
</protein>
<dbReference type="GO" id="GO:0005634">
    <property type="term" value="C:nucleus"/>
    <property type="evidence" value="ECO:0007669"/>
    <property type="project" value="UniProtKB-SubCell"/>
</dbReference>
<evidence type="ECO:0000256" key="4">
    <source>
        <dbReference type="ARBA" id="ARBA00023172"/>
    </source>
</evidence>
<feature type="region of interest" description="Disordered" evidence="8">
    <location>
        <begin position="1"/>
        <end position="89"/>
    </location>
</feature>
<evidence type="ECO:0000256" key="7">
    <source>
        <dbReference type="RuleBase" id="RU365071"/>
    </source>
</evidence>
<evidence type="ECO:0000256" key="3">
    <source>
        <dbReference type="ARBA" id="ARBA00022763"/>
    </source>
</evidence>